<gene>
    <name evidence="3" type="ORF">NA56DRAFT_713421</name>
</gene>
<dbReference type="PANTHER" id="PTHR47843">
    <property type="entry name" value="BTB DOMAIN-CONTAINING PROTEIN-RELATED"/>
    <property type="match status" value="1"/>
</dbReference>
<dbReference type="SMART" id="SM00225">
    <property type="entry name" value="BTB"/>
    <property type="match status" value="1"/>
</dbReference>
<dbReference type="Gene3D" id="3.30.710.10">
    <property type="entry name" value="Potassium Channel Kv1.1, Chain A"/>
    <property type="match status" value="1"/>
</dbReference>
<dbReference type="Pfam" id="PF00651">
    <property type="entry name" value="BTB"/>
    <property type="match status" value="1"/>
</dbReference>
<dbReference type="CDD" id="cd18186">
    <property type="entry name" value="BTB_POZ_ZBTB_KLHL-like"/>
    <property type="match status" value="1"/>
</dbReference>
<dbReference type="EMBL" id="KZ613562">
    <property type="protein sequence ID" value="PMD12154.1"/>
    <property type="molecule type" value="Genomic_DNA"/>
</dbReference>
<dbReference type="STRING" id="1745343.A0A2J6PDT0"/>
<evidence type="ECO:0000313" key="3">
    <source>
        <dbReference type="EMBL" id="PMD12154.1"/>
    </source>
</evidence>
<dbReference type="InterPro" id="IPR011333">
    <property type="entry name" value="SKP1/BTB/POZ_sf"/>
</dbReference>
<keyword evidence="4" id="KW-1185">Reference proteome</keyword>
<evidence type="ECO:0000256" key="1">
    <source>
        <dbReference type="SAM" id="MobiDB-lite"/>
    </source>
</evidence>
<dbReference type="PROSITE" id="PS50097">
    <property type="entry name" value="BTB"/>
    <property type="match status" value="1"/>
</dbReference>
<feature type="domain" description="BTB" evidence="2">
    <location>
        <begin position="54"/>
        <end position="125"/>
    </location>
</feature>
<dbReference type="InterPro" id="IPR000210">
    <property type="entry name" value="BTB/POZ_dom"/>
</dbReference>
<dbReference type="Proteomes" id="UP000235672">
    <property type="component" value="Unassembled WGS sequence"/>
</dbReference>
<sequence>METIMQSLAKPASASTMLGDAPRLSQSPAPSAARRTMSPEASERKAPTLRRPPSIVTIIIGPENSQETFIVHKDLICHYSPFFSTAFNSTFTEGLTKTMTLPDVDLNNFGLFVHWLYTQKIDLNTQNSDAVLPLAQLWTLAERFQAIKLQNSIMDHLRILVEFAEKHNLKDFLHYAYESKETNPLKRLAAYRMAWKTTKQALAAWIDHLPEGVLVDIVMSLKKEHVRGKPSEGKGMGDAREYYVEAKRVVKAGPGES</sequence>
<dbReference type="SUPFAM" id="SSF54695">
    <property type="entry name" value="POZ domain"/>
    <property type="match status" value="1"/>
</dbReference>
<dbReference type="AlphaFoldDB" id="A0A2J6PDT0"/>
<proteinExistence type="predicted"/>
<evidence type="ECO:0000313" key="4">
    <source>
        <dbReference type="Proteomes" id="UP000235672"/>
    </source>
</evidence>
<reference evidence="3 4" key="1">
    <citation type="submission" date="2016-05" db="EMBL/GenBank/DDBJ databases">
        <title>A degradative enzymes factory behind the ericoid mycorrhizal symbiosis.</title>
        <authorList>
            <consortium name="DOE Joint Genome Institute"/>
            <person name="Martino E."/>
            <person name="Morin E."/>
            <person name="Grelet G."/>
            <person name="Kuo A."/>
            <person name="Kohler A."/>
            <person name="Daghino S."/>
            <person name="Barry K."/>
            <person name="Choi C."/>
            <person name="Cichocki N."/>
            <person name="Clum A."/>
            <person name="Copeland A."/>
            <person name="Hainaut M."/>
            <person name="Haridas S."/>
            <person name="Labutti K."/>
            <person name="Lindquist E."/>
            <person name="Lipzen A."/>
            <person name="Khouja H.-R."/>
            <person name="Murat C."/>
            <person name="Ohm R."/>
            <person name="Olson A."/>
            <person name="Spatafora J."/>
            <person name="Veneault-Fourrey C."/>
            <person name="Henrissat B."/>
            <person name="Grigoriev I."/>
            <person name="Martin F."/>
            <person name="Perotto S."/>
        </authorList>
    </citation>
    <scope>NUCLEOTIDE SEQUENCE [LARGE SCALE GENOMIC DNA]</scope>
    <source>
        <strain evidence="3 4">UAMH 7357</strain>
    </source>
</reference>
<dbReference type="OrthoDB" id="3556558at2759"/>
<feature type="region of interest" description="Disordered" evidence="1">
    <location>
        <begin position="1"/>
        <end position="48"/>
    </location>
</feature>
<name>A0A2J6PDT0_9HELO</name>
<protein>
    <recommendedName>
        <fullName evidence="2">BTB domain-containing protein</fullName>
    </recommendedName>
</protein>
<dbReference type="PANTHER" id="PTHR47843:SF2">
    <property type="entry name" value="BTB DOMAIN-CONTAINING PROTEIN"/>
    <property type="match status" value="1"/>
</dbReference>
<organism evidence="3 4">
    <name type="scientific">Hyaloscypha hepaticicola</name>
    <dbReference type="NCBI Taxonomy" id="2082293"/>
    <lineage>
        <taxon>Eukaryota</taxon>
        <taxon>Fungi</taxon>
        <taxon>Dikarya</taxon>
        <taxon>Ascomycota</taxon>
        <taxon>Pezizomycotina</taxon>
        <taxon>Leotiomycetes</taxon>
        <taxon>Helotiales</taxon>
        <taxon>Hyaloscyphaceae</taxon>
        <taxon>Hyaloscypha</taxon>
    </lineage>
</organism>
<accession>A0A2J6PDT0</accession>
<evidence type="ECO:0000259" key="2">
    <source>
        <dbReference type="PROSITE" id="PS50097"/>
    </source>
</evidence>